<proteinExistence type="predicted"/>
<name>A0ABR7JF34_9FLAO</name>
<dbReference type="Proteomes" id="UP000621670">
    <property type="component" value="Unassembled WGS sequence"/>
</dbReference>
<dbReference type="PANTHER" id="PTHR13947:SF37">
    <property type="entry name" value="LD18367P"/>
    <property type="match status" value="1"/>
</dbReference>
<dbReference type="PANTHER" id="PTHR13947">
    <property type="entry name" value="GNAT FAMILY N-ACETYLTRANSFERASE"/>
    <property type="match status" value="1"/>
</dbReference>
<dbReference type="PROSITE" id="PS51186">
    <property type="entry name" value="GNAT"/>
    <property type="match status" value="1"/>
</dbReference>
<dbReference type="InterPro" id="IPR000182">
    <property type="entry name" value="GNAT_dom"/>
</dbReference>
<dbReference type="Pfam" id="PF00583">
    <property type="entry name" value="Acetyltransf_1"/>
    <property type="match status" value="1"/>
</dbReference>
<dbReference type="InterPro" id="IPR050769">
    <property type="entry name" value="NAT_camello-type"/>
</dbReference>
<dbReference type="InterPro" id="IPR016181">
    <property type="entry name" value="Acyl_CoA_acyltransferase"/>
</dbReference>
<gene>
    <name evidence="3" type="ORF">H8R26_06730</name>
</gene>
<protein>
    <submittedName>
        <fullName evidence="3">GNAT family N-acetyltransferase</fullName>
    </submittedName>
</protein>
<dbReference type="Gene3D" id="3.40.630.30">
    <property type="match status" value="1"/>
</dbReference>
<dbReference type="CDD" id="cd04301">
    <property type="entry name" value="NAT_SF"/>
    <property type="match status" value="1"/>
</dbReference>
<evidence type="ECO:0000313" key="4">
    <source>
        <dbReference type="Proteomes" id="UP000621670"/>
    </source>
</evidence>
<dbReference type="SUPFAM" id="SSF55729">
    <property type="entry name" value="Acyl-CoA N-acyltransferases (Nat)"/>
    <property type="match status" value="1"/>
</dbReference>
<evidence type="ECO:0000259" key="2">
    <source>
        <dbReference type="PROSITE" id="PS51186"/>
    </source>
</evidence>
<reference evidence="3 4" key="1">
    <citation type="submission" date="2020-08" db="EMBL/GenBank/DDBJ databases">
        <title>Description of novel Flavobacterium F-400 isolate.</title>
        <authorList>
            <person name="Saticioglu I."/>
            <person name="Duman M."/>
            <person name="Altun S."/>
        </authorList>
    </citation>
    <scope>NUCLEOTIDE SEQUENCE [LARGE SCALE GENOMIC DNA]</scope>
    <source>
        <strain evidence="3 4">F-400</strain>
    </source>
</reference>
<organism evidence="3 4">
    <name type="scientific">Flavobacterium turcicum</name>
    <dbReference type="NCBI Taxonomy" id="2764718"/>
    <lineage>
        <taxon>Bacteria</taxon>
        <taxon>Pseudomonadati</taxon>
        <taxon>Bacteroidota</taxon>
        <taxon>Flavobacteriia</taxon>
        <taxon>Flavobacteriales</taxon>
        <taxon>Flavobacteriaceae</taxon>
        <taxon>Flavobacterium</taxon>
    </lineage>
</organism>
<evidence type="ECO:0000313" key="3">
    <source>
        <dbReference type="EMBL" id="MBC5863114.1"/>
    </source>
</evidence>
<sequence length="161" mass="18298">MSSTSTVTILPYTPALKEHIKTLNLEWLTKFFKVEPKDEKVLSDPQGQIIDQGGFIFYAQYQDEIVGTASLLKMEEGVFELSKMAVTDAVQGLGIGKELLQHCFAFAEKEGFSKIVLYSNRKLHSAIHLYRKYGFVEIELEDGVYERADIKMEKPLTQNTI</sequence>
<keyword evidence="1" id="KW-0808">Transferase</keyword>
<evidence type="ECO:0000256" key="1">
    <source>
        <dbReference type="ARBA" id="ARBA00022679"/>
    </source>
</evidence>
<keyword evidence="4" id="KW-1185">Reference proteome</keyword>
<accession>A0ABR7JF34</accession>
<feature type="domain" description="N-acetyltransferase" evidence="2">
    <location>
        <begin position="7"/>
        <end position="157"/>
    </location>
</feature>
<dbReference type="EMBL" id="JACRUM010000002">
    <property type="protein sequence ID" value="MBC5863114.1"/>
    <property type="molecule type" value="Genomic_DNA"/>
</dbReference>
<comment type="caution">
    <text evidence="3">The sequence shown here is derived from an EMBL/GenBank/DDBJ whole genome shotgun (WGS) entry which is preliminary data.</text>
</comment>
<dbReference type="RefSeq" id="WP_166134578.1">
    <property type="nucleotide sequence ID" value="NZ_JAAOBY010000002.1"/>
</dbReference>